<proteinExistence type="inferred from homology"/>
<comment type="caution">
    <text evidence="12">The sequence shown here is derived from an EMBL/GenBank/DDBJ whole genome shotgun (WGS) entry which is preliminary data.</text>
</comment>
<dbReference type="Pfam" id="PF01351">
    <property type="entry name" value="RNase_HII"/>
    <property type="match status" value="1"/>
</dbReference>
<reference evidence="12" key="1">
    <citation type="journal article" date="2023" name="G3 (Bethesda)">
        <title>Whole genome assembly and annotation of the endangered Caribbean coral Acropora cervicornis.</title>
        <authorList>
            <person name="Selwyn J.D."/>
            <person name="Vollmer S.V."/>
        </authorList>
    </citation>
    <scope>NUCLEOTIDE SEQUENCE</scope>
    <source>
        <strain evidence="12">K2</strain>
    </source>
</reference>
<evidence type="ECO:0000256" key="6">
    <source>
        <dbReference type="ARBA" id="ARBA00022759"/>
    </source>
</evidence>
<feature type="binding site" evidence="9">
    <location>
        <position position="34"/>
    </location>
    <ligand>
        <name>a divalent metal cation</name>
        <dbReference type="ChEBI" id="CHEBI:60240"/>
    </ligand>
</feature>
<dbReference type="NCBIfam" id="TIGR00729">
    <property type="entry name" value="ribonuclease HII"/>
    <property type="match status" value="1"/>
</dbReference>
<dbReference type="AlphaFoldDB" id="A0AAD9R2H4"/>
<dbReference type="FunFam" id="3.30.420.10:FF:000016">
    <property type="entry name" value="Ribonuclease"/>
    <property type="match status" value="1"/>
</dbReference>
<evidence type="ECO:0000313" key="12">
    <source>
        <dbReference type="EMBL" id="KAK2571585.1"/>
    </source>
</evidence>
<dbReference type="EC" id="3.1.26.4" evidence="10"/>
<comment type="catalytic activity">
    <reaction evidence="1 9 10">
        <text>Endonucleolytic cleavage to 5'-phosphomonoester.</text>
        <dbReference type="EC" id="3.1.26.4"/>
    </reaction>
</comment>
<keyword evidence="5 9" id="KW-0479">Metal-binding</keyword>
<keyword evidence="6 9" id="KW-0255">Endonuclease</keyword>
<comment type="function">
    <text evidence="8">Catalytic subunit of RNase HII, an endonuclease that specifically degrades the RNA of RNA:DNA hybrids. Participates in DNA replication, possibly by mediating the removal of lagging-strand Okazaki fragment RNA primers during DNA replication. Mediates the excision of single ribonucleotides from DNA:RNA duplexes.</text>
</comment>
<evidence type="ECO:0000256" key="7">
    <source>
        <dbReference type="ARBA" id="ARBA00022801"/>
    </source>
</evidence>
<dbReference type="CDD" id="cd07181">
    <property type="entry name" value="RNase_HII_eukaryota_like"/>
    <property type="match status" value="1"/>
</dbReference>
<dbReference type="PANTHER" id="PTHR10954">
    <property type="entry name" value="RIBONUCLEASE H2 SUBUNIT A"/>
    <property type="match status" value="1"/>
</dbReference>
<accession>A0AAD9R2H4</accession>
<keyword evidence="7 9" id="KW-0378">Hydrolase</keyword>
<dbReference type="Proteomes" id="UP001249851">
    <property type="component" value="Unassembled WGS sequence"/>
</dbReference>
<evidence type="ECO:0000256" key="5">
    <source>
        <dbReference type="ARBA" id="ARBA00022723"/>
    </source>
</evidence>
<reference evidence="12" key="2">
    <citation type="journal article" date="2023" name="Science">
        <title>Genomic signatures of disease resistance in endangered staghorn corals.</title>
        <authorList>
            <person name="Vollmer S.V."/>
            <person name="Selwyn J.D."/>
            <person name="Despard B.A."/>
            <person name="Roesel C.L."/>
        </authorList>
    </citation>
    <scope>NUCLEOTIDE SEQUENCE</scope>
    <source>
        <strain evidence="12">K2</strain>
    </source>
</reference>
<comment type="similarity">
    <text evidence="3">Belongs to the RNase HII family. Eukaryotic subfamily.</text>
</comment>
<comment type="cofactor">
    <cofactor evidence="9">
        <name>Mn(2+)</name>
        <dbReference type="ChEBI" id="CHEBI:29035"/>
    </cofactor>
    <cofactor evidence="9">
        <name>Mg(2+)</name>
        <dbReference type="ChEBI" id="CHEBI:18420"/>
    </cofactor>
    <text evidence="9">Manganese or magnesium. Binds 1 divalent metal ion per monomer in the absence of substrate. May bind a second metal ion after substrate binding.</text>
</comment>
<gene>
    <name evidence="12" type="ORF">P5673_002945</name>
</gene>
<dbReference type="InterPro" id="IPR036397">
    <property type="entry name" value="RNaseH_sf"/>
</dbReference>
<dbReference type="Gene3D" id="1.10.10.460">
    <property type="entry name" value="Ribonuclease hii. Domain 2"/>
    <property type="match status" value="1"/>
</dbReference>
<evidence type="ECO:0000256" key="4">
    <source>
        <dbReference type="ARBA" id="ARBA00022722"/>
    </source>
</evidence>
<dbReference type="GO" id="GO:0043137">
    <property type="term" value="P:DNA replication, removal of RNA primer"/>
    <property type="evidence" value="ECO:0007669"/>
    <property type="project" value="TreeGrafter"/>
</dbReference>
<dbReference type="InterPro" id="IPR023160">
    <property type="entry name" value="RNase_HII_hlx-loop-hlx_cap_dom"/>
</dbReference>
<dbReference type="InterPro" id="IPR024567">
    <property type="entry name" value="RNase_HII/HIII_dom"/>
</dbReference>
<evidence type="ECO:0000256" key="8">
    <source>
        <dbReference type="ARBA" id="ARBA00024981"/>
    </source>
</evidence>
<evidence type="ECO:0000259" key="11">
    <source>
        <dbReference type="PROSITE" id="PS51975"/>
    </source>
</evidence>
<comment type="cofactor">
    <cofactor evidence="2">
        <name>Mg(2+)</name>
        <dbReference type="ChEBI" id="CHEBI:18420"/>
    </cofactor>
</comment>
<dbReference type="InterPro" id="IPR001352">
    <property type="entry name" value="RNase_HII/HIII"/>
</dbReference>
<comment type="function">
    <text evidence="10">Endonuclease that specifically degrades the RNA of RNA-DNA hybrids.</text>
</comment>
<dbReference type="FunFam" id="1.10.10.460:FF:000001">
    <property type="entry name" value="Ribonuclease"/>
    <property type="match status" value="1"/>
</dbReference>
<sequence length="301" mass="33935">MDLELYKDNSRNLTLKSVIPEVSLSEPCCVGIDEAGRGPVLGPMVYGICYYPLSKAEDVKSLGLADSKTLTEDQREDLFKIIDENKEFMGWAINILSPNYLSNSMLRRTKYSLNEVSHDTAIGLINLLLSNKINVHEIYVDTVGAADKYQDKLQKIFPGIQITVTPKADAKFPVVSAASICAKVSRDRVLKEWKFPENKEFSREHGSGYPSDPTTKNWLAESTDKVFGFPQLVRFSWSTCSNILDSKAVTVHWDDDDDDENDDAAKGTAAITSFFTPKSDTIDRQRHQFFRDRCLEHVDSF</sequence>
<evidence type="ECO:0000313" key="13">
    <source>
        <dbReference type="Proteomes" id="UP001249851"/>
    </source>
</evidence>
<dbReference type="InterPro" id="IPR012337">
    <property type="entry name" value="RNaseH-like_sf"/>
</dbReference>
<dbReference type="GO" id="GO:0003723">
    <property type="term" value="F:RNA binding"/>
    <property type="evidence" value="ECO:0007669"/>
    <property type="project" value="UniProtKB-UniRule"/>
</dbReference>
<feature type="binding site" evidence="9">
    <location>
        <position position="141"/>
    </location>
    <ligand>
        <name>a divalent metal cation</name>
        <dbReference type="ChEBI" id="CHEBI:60240"/>
    </ligand>
</feature>
<keyword evidence="13" id="KW-1185">Reference proteome</keyword>
<dbReference type="GO" id="GO:0006298">
    <property type="term" value="P:mismatch repair"/>
    <property type="evidence" value="ECO:0007669"/>
    <property type="project" value="TreeGrafter"/>
</dbReference>
<dbReference type="PROSITE" id="PS51975">
    <property type="entry name" value="RNASE_H_2"/>
    <property type="match status" value="1"/>
</dbReference>
<organism evidence="12 13">
    <name type="scientific">Acropora cervicornis</name>
    <name type="common">Staghorn coral</name>
    <dbReference type="NCBI Taxonomy" id="6130"/>
    <lineage>
        <taxon>Eukaryota</taxon>
        <taxon>Metazoa</taxon>
        <taxon>Cnidaria</taxon>
        <taxon>Anthozoa</taxon>
        <taxon>Hexacorallia</taxon>
        <taxon>Scleractinia</taxon>
        <taxon>Astrocoeniina</taxon>
        <taxon>Acroporidae</taxon>
        <taxon>Acropora</taxon>
    </lineage>
</organism>
<dbReference type="Gene3D" id="3.30.420.10">
    <property type="entry name" value="Ribonuclease H-like superfamily/Ribonuclease H"/>
    <property type="match status" value="1"/>
</dbReference>
<name>A0AAD9R2H4_ACRCE</name>
<feature type="domain" description="RNase H type-2" evidence="11">
    <location>
        <begin position="27"/>
        <end position="249"/>
    </location>
</feature>
<evidence type="ECO:0000256" key="1">
    <source>
        <dbReference type="ARBA" id="ARBA00000077"/>
    </source>
</evidence>
<evidence type="ECO:0000256" key="3">
    <source>
        <dbReference type="ARBA" id="ARBA00007058"/>
    </source>
</evidence>
<dbReference type="PANTHER" id="PTHR10954:SF7">
    <property type="entry name" value="RIBONUCLEASE H2 SUBUNIT A"/>
    <property type="match status" value="1"/>
</dbReference>
<dbReference type="GO" id="GO:0004523">
    <property type="term" value="F:RNA-DNA hybrid ribonuclease activity"/>
    <property type="evidence" value="ECO:0007669"/>
    <property type="project" value="UniProtKB-UniRule"/>
</dbReference>
<evidence type="ECO:0000256" key="2">
    <source>
        <dbReference type="ARBA" id="ARBA00001946"/>
    </source>
</evidence>
<evidence type="ECO:0000256" key="9">
    <source>
        <dbReference type="PROSITE-ProRule" id="PRU01319"/>
    </source>
</evidence>
<evidence type="ECO:0000256" key="10">
    <source>
        <dbReference type="RuleBase" id="RU003515"/>
    </source>
</evidence>
<dbReference type="GO" id="GO:0032299">
    <property type="term" value="C:ribonuclease H2 complex"/>
    <property type="evidence" value="ECO:0007669"/>
    <property type="project" value="UniProtKB-ARBA"/>
</dbReference>
<dbReference type="InterPro" id="IPR004649">
    <property type="entry name" value="RNase_H2_suA"/>
</dbReference>
<feature type="binding site" evidence="9">
    <location>
        <position position="33"/>
    </location>
    <ligand>
        <name>a divalent metal cation</name>
        <dbReference type="ChEBI" id="CHEBI:60240"/>
    </ligand>
</feature>
<dbReference type="EMBL" id="JARQWQ010000005">
    <property type="protein sequence ID" value="KAK2571585.1"/>
    <property type="molecule type" value="Genomic_DNA"/>
</dbReference>
<protein>
    <recommendedName>
        <fullName evidence="10">Ribonuclease</fullName>
        <ecNumber evidence="10">3.1.26.4</ecNumber>
    </recommendedName>
</protein>
<keyword evidence="4 9" id="KW-0540">Nuclease</keyword>
<dbReference type="SUPFAM" id="SSF53098">
    <property type="entry name" value="Ribonuclease H-like"/>
    <property type="match status" value="1"/>
</dbReference>
<dbReference type="GO" id="GO:0046872">
    <property type="term" value="F:metal ion binding"/>
    <property type="evidence" value="ECO:0007669"/>
    <property type="project" value="UniProtKB-KW"/>
</dbReference>